<reference evidence="1" key="1">
    <citation type="submission" date="2021-02" db="EMBL/GenBank/DDBJ databases">
        <authorList>
            <person name="Dougan E. K."/>
            <person name="Rhodes N."/>
            <person name="Thang M."/>
            <person name="Chan C."/>
        </authorList>
    </citation>
    <scope>NUCLEOTIDE SEQUENCE</scope>
</reference>
<comment type="caution">
    <text evidence="1">The sequence shown here is derived from an EMBL/GenBank/DDBJ whole genome shotgun (WGS) entry which is preliminary data.</text>
</comment>
<gene>
    <name evidence="1" type="ORF">SNEC2469_LOCUS4903</name>
</gene>
<dbReference type="InterPro" id="IPR011992">
    <property type="entry name" value="EF-hand-dom_pair"/>
</dbReference>
<accession>A0A812LJW2</accession>
<dbReference type="Gene3D" id="1.10.238.10">
    <property type="entry name" value="EF-hand"/>
    <property type="match status" value="1"/>
</dbReference>
<evidence type="ECO:0008006" key="3">
    <source>
        <dbReference type="Google" id="ProtNLM"/>
    </source>
</evidence>
<proteinExistence type="predicted"/>
<dbReference type="SUPFAM" id="SSF47473">
    <property type="entry name" value="EF-hand"/>
    <property type="match status" value="1"/>
</dbReference>
<dbReference type="AlphaFoldDB" id="A0A812LJW2"/>
<dbReference type="Proteomes" id="UP000601435">
    <property type="component" value="Unassembled WGS sequence"/>
</dbReference>
<protein>
    <recommendedName>
        <fullName evidence="3">Calmodulin</fullName>
    </recommendedName>
</protein>
<dbReference type="OrthoDB" id="408390at2759"/>
<dbReference type="EMBL" id="CAJNJA010009493">
    <property type="protein sequence ID" value="CAE7247441.1"/>
    <property type="molecule type" value="Genomic_DNA"/>
</dbReference>
<evidence type="ECO:0000313" key="1">
    <source>
        <dbReference type="EMBL" id="CAE7247441.1"/>
    </source>
</evidence>
<name>A0A812LJW2_9DINO</name>
<sequence>MFAAEGCNMIAYHLVSLECQQEVDSQNCEARLLAGFGFTADVQIFGVDEDDEVSEDCFLTVCSKLFQERRKECRQNGGWNFEQMRLLKKVFETYDPHNIGFVANKELIRLLSEILPNLSRDPFFRPELKAILQNVQVEGTGRLGFHDFLSLVQLCRSAQEKMVARRQQAAIQDTGFSQSDVQAYRDFFLAASTNSNTVTFEEVWTLFHSTTPLGNGLTETLHAAFKDQLRLRKDDQGEMQDDVLEFPDFLRLVKDLEDTNFAGLSKA</sequence>
<evidence type="ECO:0000313" key="2">
    <source>
        <dbReference type="Proteomes" id="UP000601435"/>
    </source>
</evidence>
<organism evidence="1 2">
    <name type="scientific">Symbiodinium necroappetens</name>
    <dbReference type="NCBI Taxonomy" id="1628268"/>
    <lineage>
        <taxon>Eukaryota</taxon>
        <taxon>Sar</taxon>
        <taxon>Alveolata</taxon>
        <taxon>Dinophyceae</taxon>
        <taxon>Suessiales</taxon>
        <taxon>Symbiodiniaceae</taxon>
        <taxon>Symbiodinium</taxon>
    </lineage>
</organism>
<keyword evidence="2" id="KW-1185">Reference proteome</keyword>